<dbReference type="AlphaFoldDB" id="A0AAW9RAZ0"/>
<accession>A0AAW9RAZ0</accession>
<proteinExistence type="predicted"/>
<organism evidence="2 3">
    <name type="scientific">Elongatibacter sediminis</name>
    <dbReference type="NCBI Taxonomy" id="3119006"/>
    <lineage>
        <taxon>Bacteria</taxon>
        <taxon>Pseudomonadati</taxon>
        <taxon>Pseudomonadota</taxon>
        <taxon>Gammaproteobacteria</taxon>
        <taxon>Chromatiales</taxon>
        <taxon>Wenzhouxiangellaceae</taxon>
        <taxon>Elongatibacter</taxon>
    </lineage>
</organism>
<evidence type="ECO:0000313" key="2">
    <source>
        <dbReference type="EMBL" id="MEJ8569222.1"/>
    </source>
</evidence>
<comment type="caution">
    <text evidence="2">The sequence shown here is derived from an EMBL/GenBank/DDBJ whole genome shotgun (WGS) entry which is preliminary data.</text>
</comment>
<dbReference type="EMBL" id="JAZHOG010000012">
    <property type="protein sequence ID" value="MEJ8569222.1"/>
    <property type="molecule type" value="Genomic_DNA"/>
</dbReference>
<name>A0AAW9RAZ0_9GAMM</name>
<gene>
    <name evidence="2" type="ORF">V3330_16445</name>
</gene>
<sequence>MAFKVTISVLSESQEGDIGDDWKFDLSAKVFNEGLKGEGRIKVKKHNLPAGVVQDPPGPPEPLELPGGDADGEILVRLSLTATEVDLFQNDSGTVETDLKCPCPTEEDRITAHQTEMSVGVRESPGFLNQVAVFTLKLRIVIERI</sequence>
<keyword evidence="3" id="KW-1185">Reference proteome</keyword>
<dbReference type="RefSeq" id="WP_354696547.1">
    <property type="nucleotide sequence ID" value="NZ_JAZHOG010000012.1"/>
</dbReference>
<feature type="region of interest" description="Disordered" evidence="1">
    <location>
        <begin position="48"/>
        <end position="68"/>
    </location>
</feature>
<protein>
    <submittedName>
        <fullName evidence="2">Uncharacterized protein</fullName>
    </submittedName>
</protein>
<evidence type="ECO:0000256" key="1">
    <source>
        <dbReference type="SAM" id="MobiDB-lite"/>
    </source>
</evidence>
<evidence type="ECO:0000313" key="3">
    <source>
        <dbReference type="Proteomes" id="UP001359886"/>
    </source>
</evidence>
<dbReference type="Proteomes" id="UP001359886">
    <property type="component" value="Unassembled WGS sequence"/>
</dbReference>
<reference evidence="2 3" key="1">
    <citation type="submission" date="2024-02" db="EMBL/GenBank/DDBJ databases">
        <title>A novel Wenzhouxiangellaceae bacterium, isolated from coastal sediments.</title>
        <authorList>
            <person name="Du Z.-J."/>
            <person name="Ye Y.-Q."/>
            <person name="Zhang X.-Y."/>
        </authorList>
    </citation>
    <scope>NUCLEOTIDE SEQUENCE [LARGE SCALE GENOMIC DNA]</scope>
    <source>
        <strain evidence="2 3">CH-27</strain>
    </source>
</reference>